<dbReference type="RefSeq" id="WP_144366216.1">
    <property type="nucleotide sequence ID" value="NZ_CABHNA010000019.1"/>
</dbReference>
<protein>
    <submittedName>
        <fullName evidence="1">Uncharacterized protein</fullName>
    </submittedName>
</protein>
<accession>A0A564SD96</accession>
<dbReference type="EMBL" id="CABHNA010000019">
    <property type="protein sequence ID" value="VUW92560.1"/>
    <property type="molecule type" value="Genomic_DNA"/>
</dbReference>
<evidence type="ECO:0000313" key="2">
    <source>
        <dbReference type="Proteomes" id="UP000363661"/>
    </source>
</evidence>
<proteinExistence type="predicted"/>
<name>A0A564SD96_9FIRM</name>
<evidence type="ECO:0000313" key="1">
    <source>
        <dbReference type="EMBL" id="VUW92560.1"/>
    </source>
</evidence>
<sequence length="234" mass="27696">MYFNSNDRRNNNNKTMAEMERQQEKLVKMYNNVFHAISNMKTAKDYLATRNLLNVFSSEEGVNTLDIYKLRKMLDKKVVELLEANEKQMQNIQKDIDNIKSIKVEESMEQLKKLEYESNNVLYSYMAQLHTNGIQENSDRRRIGCWCKEPTRIEAVALVKLSSLPQYSNYFTERQRKVIVENAKNPDAVKHERSMQPLLEQKQRELSKLYMEGFQLRNIRKKVSNDLKDTIKEG</sequence>
<organism evidence="1 2">
    <name type="scientific">[Ruminococcus] torques</name>
    <dbReference type="NCBI Taxonomy" id="33039"/>
    <lineage>
        <taxon>Bacteria</taxon>
        <taxon>Bacillati</taxon>
        <taxon>Bacillota</taxon>
        <taxon>Clostridia</taxon>
        <taxon>Lachnospirales</taxon>
        <taxon>Lachnospiraceae</taxon>
        <taxon>Mediterraneibacter</taxon>
    </lineage>
</organism>
<reference evidence="1 2" key="1">
    <citation type="submission" date="2019-07" db="EMBL/GenBank/DDBJ databases">
        <authorList>
            <person name="Hibberd C M."/>
            <person name="Gehrig L. J."/>
            <person name="Chang H.-W."/>
            <person name="Venkatesh S."/>
        </authorList>
    </citation>
    <scope>NUCLEOTIDE SEQUENCE [LARGE SCALE GENOMIC DNA]</scope>
    <source>
        <strain evidence="1">Ruminococcus_torques_SSTS_Bg7063</strain>
    </source>
</reference>
<gene>
    <name evidence="1" type="ORF">RTSSTS7063_00143</name>
</gene>
<keyword evidence="2" id="KW-1185">Reference proteome</keyword>
<dbReference type="AlphaFoldDB" id="A0A564SD96"/>
<dbReference type="Proteomes" id="UP000363661">
    <property type="component" value="Unassembled WGS sequence"/>
</dbReference>